<evidence type="ECO:0000313" key="2">
    <source>
        <dbReference type="Proteomes" id="UP000076962"/>
    </source>
</evidence>
<dbReference type="EMBL" id="LUTY01000657">
    <property type="protein sequence ID" value="OAD22927.1"/>
    <property type="molecule type" value="Genomic_DNA"/>
</dbReference>
<dbReference type="Proteomes" id="UP000076962">
    <property type="component" value="Unassembled WGS sequence"/>
</dbReference>
<organism evidence="1 2">
    <name type="scientific">Candidatus Thiomargarita nelsonii</name>
    <dbReference type="NCBI Taxonomy" id="1003181"/>
    <lineage>
        <taxon>Bacteria</taxon>
        <taxon>Pseudomonadati</taxon>
        <taxon>Pseudomonadota</taxon>
        <taxon>Gammaproteobacteria</taxon>
        <taxon>Thiotrichales</taxon>
        <taxon>Thiotrichaceae</taxon>
        <taxon>Thiomargarita</taxon>
    </lineage>
</organism>
<keyword evidence="2" id="KW-1185">Reference proteome</keyword>
<comment type="caution">
    <text evidence="1">The sequence shown here is derived from an EMBL/GenBank/DDBJ whole genome shotgun (WGS) entry which is preliminary data.</text>
</comment>
<dbReference type="AlphaFoldDB" id="A0A176S4Q0"/>
<name>A0A176S4Q0_9GAMM</name>
<dbReference type="Gene3D" id="3.40.710.10">
    <property type="entry name" value="DD-peptidase/beta-lactamase superfamily"/>
    <property type="match status" value="1"/>
</dbReference>
<dbReference type="InterPro" id="IPR012338">
    <property type="entry name" value="Beta-lactam/transpept-like"/>
</dbReference>
<protein>
    <submittedName>
        <fullName evidence="1">Uncharacterized protein</fullName>
    </submittedName>
</protein>
<proteinExistence type="predicted"/>
<feature type="non-terminal residue" evidence="1">
    <location>
        <position position="87"/>
    </location>
</feature>
<evidence type="ECO:0000313" key="1">
    <source>
        <dbReference type="EMBL" id="OAD22927.1"/>
    </source>
</evidence>
<sequence>MQLNNTFLDGAEEIEGGIASGYNETDEVSRFINASVFGAAGAIVSDTEDLRQFFSALMHGELFRNQTTLDTMLDFNQDDYGLGIGRI</sequence>
<accession>A0A176S4Q0</accession>
<reference evidence="1 2" key="1">
    <citation type="submission" date="2016-05" db="EMBL/GenBank/DDBJ databases">
        <title>Single-cell genome of chain-forming Candidatus Thiomargarita nelsonii and comparison to other large sulfur-oxidizing bacteria.</title>
        <authorList>
            <person name="Winkel M."/>
            <person name="Salman V."/>
            <person name="Woyke T."/>
            <person name="Schulz-Vogt H."/>
            <person name="Richter M."/>
            <person name="Flood B."/>
            <person name="Bailey J."/>
            <person name="Amann R."/>
            <person name="Mussmann M."/>
        </authorList>
    </citation>
    <scope>NUCLEOTIDE SEQUENCE [LARGE SCALE GENOMIC DNA]</scope>
    <source>
        <strain evidence="1 2">THI036</strain>
    </source>
</reference>
<gene>
    <name evidence="1" type="ORF">THIOM_001250</name>
</gene>
<dbReference type="SUPFAM" id="SSF56601">
    <property type="entry name" value="beta-lactamase/transpeptidase-like"/>
    <property type="match status" value="1"/>
</dbReference>